<keyword evidence="1" id="KW-1133">Transmembrane helix</keyword>
<name>A0A0V1B8Q7_TRISP</name>
<keyword evidence="1" id="KW-0812">Transmembrane</keyword>
<accession>A0A0V1B8Q7</accession>
<dbReference type="AlphaFoldDB" id="A0A0V1B8Q7"/>
<sequence length="71" mass="8218">MDLFKTFNVQLYVIESSALKHLHLHIGYALPPFIEQHCDKIITMDTLFAFLTCVLLSNLLIINVKYTLTSY</sequence>
<proteinExistence type="predicted"/>
<keyword evidence="3" id="KW-1185">Reference proteome</keyword>
<dbReference type="InParanoid" id="A0A0V1B8Q7"/>
<dbReference type="OrthoDB" id="5934941at2759"/>
<gene>
    <name evidence="2" type="ORF">T01_14037</name>
</gene>
<evidence type="ECO:0000313" key="3">
    <source>
        <dbReference type="Proteomes" id="UP000054776"/>
    </source>
</evidence>
<evidence type="ECO:0000256" key="1">
    <source>
        <dbReference type="SAM" id="Phobius"/>
    </source>
</evidence>
<dbReference type="Proteomes" id="UP000054776">
    <property type="component" value="Unassembled WGS sequence"/>
</dbReference>
<organism evidence="2 3">
    <name type="scientific">Trichinella spiralis</name>
    <name type="common">Trichina worm</name>
    <dbReference type="NCBI Taxonomy" id="6334"/>
    <lineage>
        <taxon>Eukaryota</taxon>
        <taxon>Metazoa</taxon>
        <taxon>Ecdysozoa</taxon>
        <taxon>Nematoda</taxon>
        <taxon>Enoplea</taxon>
        <taxon>Dorylaimia</taxon>
        <taxon>Trichinellida</taxon>
        <taxon>Trichinellidae</taxon>
        <taxon>Trichinella</taxon>
    </lineage>
</organism>
<evidence type="ECO:0000313" key="2">
    <source>
        <dbReference type="EMBL" id="KRY33362.1"/>
    </source>
</evidence>
<reference evidence="2 3" key="1">
    <citation type="submission" date="2015-01" db="EMBL/GenBank/DDBJ databases">
        <title>Evolution of Trichinella species and genotypes.</title>
        <authorList>
            <person name="Korhonen P.K."/>
            <person name="Edoardo P."/>
            <person name="Giuseppe L.R."/>
            <person name="Gasser R.B."/>
        </authorList>
    </citation>
    <scope>NUCLEOTIDE SEQUENCE [LARGE SCALE GENOMIC DNA]</scope>
    <source>
        <strain evidence="2">ISS3</strain>
    </source>
</reference>
<keyword evidence="1" id="KW-0472">Membrane</keyword>
<feature type="transmembrane region" description="Helical" evidence="1">
    <location>
        <begin position="47"/>
        <end position="68"/>
    </location>
</feature>
<protein>
    <submittedName>
        <fullName evidence="2">Uncharacterized protein</fullName>
    </submittedName>
</protein>
<dbReference type="EMBL" id="JYDH01000083">
    <property type="protein sequence ID" value="KRY33362.1"/>
    <property type="molecule type" value="Genomic_DNA"/>
</dbReference>
<comment type="caution">
    <text evidence="2">The sequence shown here is derived from an EMBL/GenBank/DDBJ whole genome shotgun (WGS) entry which is preliminary data.</text>
</comment>